<dbReference type="RefSeq" id="WP_345126333.1">
    <property type="nucleotide sequence ID" value="NZ_BAABDI010000030.1"/>
</dbReference>
<organism evidence="1 2">
    <name type="scientific">Hymenobacter antarcticus</name>
    <dbReference type="NCBI Taxonomy" id="486270"/>
    <lineage>
        <taxon>Bacteria</taxon>
        <taxon>Pseudomonadati</taxon>
        <taxon>Bacteroidota</taxon>
        <taxon>Cytophagia</taxon>
        <taxon>Cytophagales</taxon>
        <taxon>Hymenobacteraceae</taxon>
        <taxon>Hymenobacter</taxon>
    </lineage>
</organism>
<proteinExistence type="predicted"/>
<gene>
    <name evidence="1" type="ORF">GCM10022407_34560</name>
</gene>
<evidence type="ECO:0000313" key="2">
    <source>
        <dbReference type="Proteomes" id="UP001501556"/>
    </source>
</evidence>
<comment type="caution">
    <text evidence="1">The sequence shown here is derived from an EMBL/GenBank/DDBJ whole genome shotgun (WGS) entry which is preliminary data.</text>
</comment>
<keyword evidence="2" id="KW-1185">Reference proteome</keyword>
<evidence type="ECO:0000313" key="1">
    <source>
        <dbReference type="EMBL" id="GAA3986871.1"/>
    </source>
</evidence>
<reference evidence="2" key="1">
    <citation type="journal article" date="2019" name="Int. J. Syst. Evol. Microbiol.">
        <title>The Global Catalogue of Microorganisms (GCM) 10K type strain sequencing project: providing services to taxonomists for standard genome sequencing and annotation.</title>
        <authorList>
            <consortium name="The Broad Institute Genomics Platform"/>
            <consortium name="The Broad Institute Genome Sequencing Center for Infectious Disease"/>
            <person name="Wu L."/>
            <person name="Ma J."/>
        </authorList>
    </citation>
    <scope>NUCLEOTIDE SEQUENCE [LARGE SCALE GENOMIC DNA]</scope>
    <source>
        <strain evidence="2">JCM 17217</strain>
    </source>
</reference>
<name>A0ABP7QTJ6_9BACT</name>
<sequence length="95" mass="10640">MQPAYIVPAAEWDTLTARLTRLEAAEQARTVASTSPPDEVLSTRAASDYIGLSIDALLRARRAGRIAGVRLKEKDWGFRRSVLDKYPRRYHRAAA</sequence>
<evidence type="ECO:0008006" key="3">
    <source>
        <dbReference type="Google" id="ProtNLM"/>
    </source>
</evidence>
<dbReference type="EMBL" id="BAABDI010000030">
    <property type="protein sequence ID" value="GAA3986871.1"/>
    <property type="molecule type" value="Genomic_DNA"/>
</dbReference>
<protein>
    <recommendedName>
        <fullName evidence="3">Helix-turn-helix domain-containing protein</fullName>
    </recommendedName>
</protein>
<accession>A0ABP7QTJ6</accession>
<dbReference type="Proteomes" id="UP001501556">
    <property type="component" value="Unassembled WGS sequence"/>
</dbReference>